<accession>A0A2J5HW41</accession>
<dbReference type="SUPFAM" id="SSF103623">
    <property type="entry name" value="Hypothetical protein Ta0289 C-terminal domain"/>
    <property type="match status" value="1"/>
</dbReference>
<dbReference type="Pfam" id="PF09151">
    <property type="entry name" value="DUF1936"/>
    <property type="match status" value="1"/>
</dbReference>
<organism evidence="4 5">
    <name type="scientific">Aspergillus taichungensis</name>
    <dbReference type="NCBI Taxonomy" id="482145"/>
    <lineage>
        <taxon>Eukaryota</taxon>
        <taxon>Fungi</taxon>
        <taxon>Dikarya</taxon>
        <taxon>Ascomycota</taxon>
        <taxon>Pezizomycotina</taxon>
        <taxon>Eurotiomycetes</taxon>
        <taxon>Eurotiomycetidae</taxon>
        <taxon>Eurotiales</taxon>
        <taxon>Aspergillaceae</taxon>
        <taxon>Aspergillus</taxon>
        <taxon>Aspergillus subgen. Circumdati</taxon>
    </lineage>
</organism>
<dbReference type="Pfam" id="PF23549">
    <property type="entry name" value="Zn_ribbon_GRF_2"/>
    <property type="match status" value="1"/>
</dbReference>
<dbReference type="InterPro" id="IPR036311">
    <property type="entry name" value="Ta0289_C"/>
</dbReference>
<evidence type="ECO:0000313" key="4">
    <source>
        <dbReference type="EMBL" id="PLN81640.1"/>
    </source>
</evidence>
<feature type="compositionally biased region" description="Polar residues" evidence="1">
    <location>
        <begin position="23"/>
        <end position="33"/>
    </location>
</feature>
<protein>
    <submittedName>
        <fullName evidence="4">Uncharacterized protein</fullName>
    </submittedName>
</protein>
<dbReference type="InterPro" id="IPR015234">
    <property type="entry name" value="DUF1936"/>
</dbReference>
<evidence type="ECO:0000259" key="3">
    <source>
        <dbReference type="Pfam" id="PF23549"/>
    </source>
</evidence>
<sequence length="97" mass="11027">MSDGPPRLFSEPPICDGCDSEMSPRQTRSNANGNRNRWFYECQGGCRGMIFDDWEGIRDGNPQCGCGMLSRVQKEQGSAYVFRCARRVCDFDRKMMG</sequence>
<feature type="region of interest" description="Disordered" evidence="1">
    <location>
        <begin position="1"/>
        <end position="33"/>
    </location>
</feature>
<name>A0A2J5HW41_9EURO</name>
<dbReference type="Proteomes" id="UP000235023">
    <property type="component" value="Unassembled WGS sequence"/>
</dbReference>
<proteinExistence type="predicted"/>
<dbReference type="OrthoDB" id="4481740at2759"/>
<feature type="domain" description="GRF-like zinc ribbon" evidence="3">
    <location>
        <begin position="12"/>
        <end position="54"/>
    </location>
</feature>
<reference evidence="5" key="1">
    <citation type="submission" date="2017-12" db="EMBL/GenBank/DDBJ databases">
        <authorList>
            <consortium name="DOE Joint Genome Institute"/>
            <person name="Mondo S.J."/>
            <person name="Kjaerbolling I."/>
            <person name="Vesth T.C."/>
            <person name="Frisvad J.C."/>
            <person name="Nybo J.L."/>
            <person name="Theobald S."/>
            <person name="Kuo A."/>
            <person name="Bowyer P."/>
            <person name="Matsuda Y."/>
            <person name="Lyhne E.K."/>
            <person name="Kogle M.E."/>
            <person name="Clum A."/>
            <person name="Lipzen A."/>
            <person name="Salamov A."/>
            <person name="Ngan C.Y."/>
            <person name="Daum C."/>
            <person name="Chiniquy J."/>
            <person name="Barry K."/>
            <person name="LaButti K."/>
            <person name="Haridas S."/>
            <person name="Simmons B.A."/>
            <person name="Magnuson J.K."/>
            <person name="Mortensen U.H."/>
            <person name="Larsen T.O."/>
            <person name="Grigoriev I.V."/>
            <person name="Baker S.E."/>
            <person name="Andersen M.R."/>
            <person name="Nordberg H.P."/>
            <person name="Cantor M.N."/>
            <person name="Hua S.X."/>
        </authorList>
    </citation>
    <scope>NUCLEOTIDE SEQUENCE [LARGE SCALE GENOMIC DNA]</scope>
    <source>
        <strain evidence="5">IBT 19404</strain>
    </source>
</reference>
<gene>
    <name evidence="4" type="ORF">BDW42DRAFT_168316</name>
</gene>
<dbReference type="InterPro" id="IPR056444">
    <property type="entry name" value="Zn_ribbon_GRF_2"/>
</dbReference>
<evidence type="ECO:0000313" key="5">
    <source>
        <dbReference type="Proteomes" id="UP000235023"/>
    </source>
</evidence>
<keyword evidence="5" id="KW-1185">Reference proteome</keyword>
<evidence type="ECO:0000256" key="1">
    <source>
        <dbReference type="SAM" id="MobiDB-lite"/>
    </source>
</evidence>
<dbReference type="EMBL" id="KZ559534">
    <property type="protein sequence ID" value="PLN81640.1"/>
    <property type="molecule type" value="Genomic_DNA"/>
</dbReference>
<dbReference type="AlphaFoldDB" id="A0A2J5HW41"/>
<feature type="domain" description="DUF1936" evidence="2">
    <location>
        <begin position="62"/>
        <end position="92"/>
    </location>
</feature>
<evidence type="ECO:0000259" key="2">
    <source>
        <dbReference type="Pfam" id="PF09151"/>
    </source>
</evidence>